<dbReference type="GO" id="GO:0005544">
    <property type="term" value="F:calcium-dependent phospholipid binding"/>
    <property type="evidence" value="ECO:0007669"/>
    <property type="project" value="TreeGrafter"/>
</dbReference>
<evidence type="ECO:0000313" key="5">
    <source>
        <dbReference type="Ensembl" id="ENSNMLP00000034217.1"/>
    </source>
</evidence>
<dbReference type="GO" id="GO:0005509">
    <property type="term" value="F:calcium ion binding"/>
    <property type="evidence" value="ECO:0007669"/>
    <property type="project" value="TreeGrafter"/>
</dbReference>
<proteinExistence type="inferred from homology"/>
<dbReference type="PANTHER" id="PTHR10024:SF234">
    <property type="entry name" value="SYNAPTOTAGMIN-15-RELATED"/>
    <property type="match status" value="1"/>
</dbReference>
<protein>
    <recommendedName>
        <fullName evidence="4">C2 domain-containing protein</fullName>
    </recommendedName>
</protein>
<accession>A0A8C6UD15</accession>
<organism evidence="5 6">
    <name type="scientific">Neogobius melanostomus</name>
    <name type="common">round goby</name>
    <dbReference type="NCBI Taxonomy" id="47308"/>
    <lineage>
        <taxon>Eukaryota</taxon>
        <taxon>Metazoa</taxon>
        <taxon>Chordata</taxon>
        <taxon>Craniata</taxon>
        <taxon>Vertebrata</taxon>
        <taxon>Euteleostomi</taxon>
        <taxon>Actinopterygii</taxon>
        <taxon>Neopterygii</taxon>
        <taxon>Teleostei</taxon>
        <taxon>Neoteleostei</taxon>
        <taxon>Acanthomorphata</taxon>
        <taxon>Gobiaria</taxon>
        <taxon>Gobiiformes</taxon>
        <taxon>Gobioidei</taxon>
        <taxon>Gobiidae</taxon>
        <taxon>Benthophilinae</taxon>
        <taxon>Neogobiini</taxon>
        <taxon>Neogobius</taxon>
    </lineage>
</organism>
<evidence type="ECO:0000313" key="6">
    <source>
        <dbReference type="Proteomes" id="UP000694523"/>
    </source>
</evidence>
<evidence type="ECO:0000256" key="3">
    <source>
        <dbReference type="SAM" id="Phobius"/>
    </source>
</evidence>
<feature type="region of interest" description="Disordered" evidence="2">
    <location>
        <begin position="80"/>
        <end position="112"/>
    </location>
</feature>
<dbReference type="GO" id="GO:0005886">
    <property type="term" value="C:plasma membrane"/>
    <property type="evidence" value="ECO:0007669"/>
    <property type="project" value="TreeGrafter"/>
</dbReference>
<dbReference type="AlphaFoldDB" id="A0A8C6UD15"/>
<reference evidence="5" key="1">
    <citation type="submission" date="2025-08" db="UniProtKB">
        <authorList>
            <consortium name="Ensembl"/>
        </authorList>
    </citation>
    <scope>IDENTIFICATION</scope>
</reference>
<dbReference type="GO" id="GO:0017156">
    <property type="term" value="P:calcium-ion regulated exocytosis"/>
    <property type="evidence" value="ECO:0007669"/>
    <property type="project" value="TreeGrafter"/>
</dbReference>
<dbReference type="InterPro" id="IPR000008">
    <property type="entry name" value="C2_dom"/>
</dbReference>
<sequence>MDQSCSMADQTLLLRVSLSLVAAALLLFVGLSVCCLMKRRRRSYGELVNAPPSVPSCSAPLVLVSQAAWTTPRDIPFTLPPRLPTATHKEMKPSEEATAETKAEETHHGSLSISSRFPVGSLLSGLYPSSPLSSSLTAPPAVLPQLCFSVQYRPGCEQLLVSLLRLSNLKPSLRSRRALVELRLLPDDRRPLQAKARSTGADPEFHDCLVFQVSPLSVRSSVLVLEVLSAGADGRHLSVGRVDVPLRGDLCSTGRVLWRALQTQDNKQSSELELLVSLSYSPSVQRLSVGVSGVRGPRPTDTGVQVQVSLQSPSQLKSKRGPALKSESRPGPVLKSESRPGPVHNEEDLLHRHWFKLKPSQVQQSCVRIQVLHSHRGTTDSGVPVGALVLGPLLFARGPQMEHWMEMLSAAGGAVERWHTLTPAS</sequence>
<comment type="similarity">
    <text evidence="1">Belongs to the synaptotagmin family.</text>
</comment>
<feature type="domain" description="C2" evidence="4">
    <location>
        <begin position="142"/>
        <end position="259"/>
    </location>
</feature>
<keyword evidence="6" id="KW-1185">Reference proteome</keyword>
<keyword evidence="3" id="KW-0812">Transmembrane</keyword>
<name>A0A8C6UD15_9GOBI</name>
<dbReference type="GO" id="GO:0070382">
    <property type="term" value="C:exocytic vesicle"/>
    <property type="evidence" value="ECO:0007669"/>
    <property type="project" value="TreeGrafter"/>
</dbReference>
<dbReference type="Gene3D" id="2.60.40.150">
    <property type="entry name" value="C2 domain"/>
    <property type="match status" value="2"/>
</dbReference>
<dbReference type="PROSITE" id="PS50004">
    <property type="entry name" value="C2"/>
    <property type="match status" value="1"/>
</dbReference>
<reference evidence="5" key="2">
    <citation type="submission" date="2025-09" db="UniProtKB">
        <authorList>
            <consortium name="Ensembl"/>
        </authorList>
    </citation>
    <scope>IDENTIFICATION</scope>
</reference>
<dbReference type="Proteomes" id="UP000694523">
    <property type="component" value="Unplaced"/>
</dbReference>
<feature type="compositionally biased region" description="Basic and acidic residues" evidence="2">
    <location>
        <begin position="87"/>
        <end position="108"/>
    </location>
</feature>
<dbReference type="GO" id="GO:0000149">
    <property type="term" value="F:SNARE binding"/>
    <property type="evidence" value="ECO:0007669"/>
    <property type="project" value="TreeGrafter"/>
</dbReference>
<evidence type="ECO:0000259" key="4">
    <source>
        <dbReference type="PROSITE" id="PS50004"/>
    </source>
</evidence>
<dbReference type="SUPFAM" id="SSF49562">
    <property type="entry name" value="C2 domain (Calcium/lipid-binding domain, CaLB)"/>
    <property type="match status" value="2"/>
</dbReference>
<evidence type="ECO:0000256" key="2">
    <source>
        <dbReference type="SAM" id="MobiDB-lite"/>
    </source>
</evidence>
<dbReference type="InterPro" id="IPR035892">
    <property type="entry name" value="C2_domain_sf"/>
</dbReference>
<dbReference type="Ensembl" id="ENSNMLT00000038107.1">
    <property type="protein sequence ID" value="ENSNMLP00000034217.1"/>
    <property type="gene ID" value="ENSNMLG00000021324.1"/>
</dbReference>
<dbReference type="GO" id="GO:0001786">
    <property type="term" value="F:phosphatidylserine binding"/>
    <property type="evidence" value="ECO:0007669"/>
    <property type="project" value="TreeGrafter"/>
</dbReference>
<keyword evidence="3" id="KW-0472">Membrane</keyword>
<feature type="transmembrane region" description="Helical" evidence="3">
    <location>
        <begin position="12"/>
        <end position="37"/>
    </location>
</feature>
<dbReference type="PANTHER" id="PTHR10024">
    <property type="entry name" value="SYNAPTOTAGMIN"/>
    <property type="match status" value="1"/>
</dbReference>
<keyword evidence="3" id="KW-1133">Transmembrane helix</keyword>
<dbReference type="Pfam" id="PF00168">
    <property type="entry name" value="C2"/>
    <property type="match status" value="1"/>
</dbReference>
<dbReference type="GO" id="GO:0030276">
    <property type="term" value="F:clathrin binding"/>
    <property type="evidence" value="ECO:0007669"/>
    <property type="project" value="TreeGrafter"/>
</dbReference>
<feature type="region of interest" description="Disordered" evidence="2">
    <location>
        <begin position="311"/>
        <end position="345"/>
    </location>
</feature>
<evidence type="ECO:0000256" key="1">
    <source>
        <dbReference type="ARBA" id="ARBA00006996"/>
    </source>
</evidence>